<dbReference type="Proteomes" id="UP000541558">
    <property type="component" value="Unassembled WGS sequence"/>
</dbReference>
<evidence type="ECO:0000313" key="3">
    <source>
        <dbReference type="Proteomes" id="UP000541558"/>
    </source>
</evidence>
<dbReference type="SUPFAM" id="SSF53098">
    <property type="entry name" value="Ribonuclease H-like"/>
    <property type="match status" value="1"/>
</dbReference>
<organism evidence="2 3">
    <name type="scientific">Ephemerocybe angulata</name>
    <dbReference type="NCBI Taxonomy" id="980116"/>
    <lineage>
        <taxon>Eukaryota</taxon>
        <taxon>Fungi</taxon>
        <taxon>Dikarya</taxon>
        <taxon>Basidiomycota</taxon>
        <taxon>Agaricomycotina</taxon>
        <taxon>Agaricomycetes</taxon>
        <taxon>Agaricomycetidae</taxon>
        <taxon>Agaricales</taxon>
        <taxon>Agaricineae</taxon>
        <taxon>Psathyrellaceae</taxon>
        <taxon>Ephemerocybe</taxon>
    </lineage>
</organism>
<evidence type="ECO:0000256" key="1">
    <source>
        <dbReference type="SAM" id="MobiDB-lite"/>
    </source>
</evidence>
<dbReference type="OrthoDB" id="3252425at2759"/>
<protein>
    <submittedName>
        <fullName evidence="2">Uncharacterized protein</fullName>
    </submittedName>
</protein>
<keyword evidence="3" id="KW-1185">Reference proteome</keyword>
<dbReference type="AlphaFoldDB" id="A0A8H5CBW0"/>
<sequence>MTADVDDEEDSMGGLADNIRREEKEMDEGSGEDELSDEELDMFDDLLQGEGVREMTEPVRLVLTKLRKLAYAIKNSPTIILPKWFSIIRELADMEPEKRKKLSLRMMPRDVATRWNSTYDMVKFCWIYRKAIDRITEMRQLDLRKYEISEDEDEWNIVKELRDNLKVISSPFNPYVIPAMDEMHRDLKASVANTALSKSMRSALSLGLDLSNKYYSLTNDSEVYRIAIAQSYIQRTSFANSRKLGGSKGLSE</sequence>
<feature type="compositionally biased region" description="Acidic residues" evidence="1">
    <location>
        <begin position="25"/>
        <end position="37"/>
    </location>
</feature>
<evidence type="ECO:0000313" key="2">
    <source>
        <dbReference type="EMBL" id="KAF5338266.1"/>
    </source>
</evidence>
<feature type="region of interest" description="Disordered" evidence="1">
    <location>
        <begin position="1"/>
        <end position="37"/>
    </location>
</feature>
<proteinExistence type="predicted"/>
<name>A0A8H5CBW0_9AGAR</name>
<dbReference type="EMBL" id="JAACJK010000015">
    <property type="protein sequence ID" value="KAF5338266.1"/>
    <property type="molecule type" value="Genomic_DNA"/>
</dbReference>
<dbReference type="InterPro" id="IPR012337">
    <property type="entry name" value="RNaseH-like_sf"/>
</dbReference>
<accession>A0A8H5CBW0</accession>
<feature type="compositionally biased region" description="Acidic residues" evidence="1">
    <location>
        <begin position="1"/>
        <end position="11"/>
    </location>
</feature>
<reference evidence="2 3" key="1">
    <citation type="journal article" date="2020" name="ISME J.">
        <title>Uncovering the hidden diversity of litter-decomposition mechanisms in mushroom-forming fungi.</title>
        <authorList>
            <person name="Floudas D."/>
            <person name="Bentzer J."/>
            <person name="Ahren D."/>
            <person name="Johansson T."/>
            <person name="Persson P."/>
            <person name="Tunlid A."/>
        </authorList>
    </citation>
    <scope>NUCLEOTIDE SEQUENCE [LARGE SCALE GENOMIC DNA]</scope>
    <source>
        <strain evidence="2 3">CBS 175.51</strain>
    </source>
</reference>
<gene>
    <name evidence="2" type="ORF">D9611_014612</name>
</gene>
<comment type="caution">
    <text evidence="2">The sequence shown here is derived from an EMBL/GenBank/DDBJ whole genome shotgun (WGS) entry which is preliminary data.</text>
</comment>